<name>A0A8C4UC08_FALTI</name>
<keyword evidence="2" id="KW-1185">Reference proteome</keyword>
<organism evidence="1 2">
    <name type="scientific">Falco tinnunculus</name>
    <name type="common">Common kestrel</name>
    <dbReference type="NCBI Taxonomy" id="100819"/>
    <lineage>
        <taxon>Eukaryota</taxon>
        <taxon>Metazoa</taxon>
        <taxon>Chordata</taxon>
        <taxon>Craniata</taxon>
        <taxon>Vertebrata</taxon>
        <taxon>Euteleostomi</taxon>
        <taxon>Archelosauria</taxon>
        <taxon>Archosauria</taxon>
        <taxon>Dinosauria</taxon>
        <taxon>Saurischia</taxon>
        <taxon>Theropoda</taxon>
        <taxon>Coelurosauria</taxon>
        <taxon>Aves</taxon>
        <taxon>Neognathae</taxon>
        <taxon>Neoaves</taxon>
        <taxon>Telluraves</taxon>
        <taxon>Australaves</taxon>
        <taxon>Falconiformes</taxon>
        <taxon>Falconidae</taxon>
        <taxon>Falco</taxon>
    </lineage>
</organism>
<protein>
    <submittedName>
        <fullName evidence="1">Uncharacterized protein</fullName>
    </submittedName>
</protein>
<proteinExistence type="predicted"/>
<reference evidence="1" key="2">
    <citation type="submission" date="2025-09" db="UniProtKB">
        <authorList>
            <consortium name="Ensembl"/>
        </authorList>
    </citation>
    <scope>IDENTIFICATION</scope>
</reference>
<evidence type="ECO:0000313" key="2">
    <source>
        <dbReference type="Proteomes" id="UP000694562"/>
    </source>
</evidence>
<dbReference type="AlphaFoldDB" id="A0A8C4UC08"/>
<sequence length="89" mass="10373">MPEELKNVLMEGLEKAGYWCYEKGKKKPKENRKEPYAIHVYMDLGNEMLHLAQNNQCLNIISQAKQTIVHLLLSGQLAKHKRIKYTSVF</sequence>
<dbReference type="Proteomes" id="UP000694562">
    <property type="component" value="Unplaced"/>
</dbReference>
<reference evidence="1" key="1">
    <citation type="submission" date="2025-08" db="UniProtKB">
        <authorList>
            <consortium name="Ensembl"/>
        </authorList>
    </citation>
    <scope>IDENTIFICATION</scope>
</reference>
<accession>A0A8C4UC08</accession>
<dbReference type="Ensembl" id="ENSFTIT00000011394.1">
    <property type="protein sequence ID" value="ENSFTIP00000010918.1"/>
    <property type="gene ID" value="ENSFTIG00000007297.1"/>
</dbReference>
<evidence type="ECO:0000313" key="1">
    <source>
        <dbReference type="Ensembl" id="ENSFTIP00000010918.1"/>
    </source>
</evidence>